<evidence type="ECO:0000313" key="3">
    <source>
        <dbReference type="EMBL" id="URZ09819.1"/>
    </source>
</evidence>
<keyword evidence="4" id="KW-1185">Reference proteome</keyword>
<dbReference type="Gene3D" id="3.40.190.10">
    <property type="entry name" value="Periplasmic binding protein-like II"/>
    <property type="match status" value="2"/>
</dbReference>
<dbReference type="Pfam" id="PF01547">
    <property type="entry name" value="SBP_bac_1"/>
    <property type="match status" value="1"/>
</dbReference>
<comment type="similarity">
    <text evidence="1">Belongs to the bacterial solute-binding protein 1 family.</text>
</comment>
<dbReference type="RefSeq" id="WP_077835283.1">
    <property type="nucleotide sequence ID" value="NZ_CP096983.1"/>
</dbReference>
<protein>
    <submittedName>
        <fullName evidence="3">Uncharacterized protein</fullName>
    </submittedName>
</protein>
<dbReference type="PANTHER" id="PTHR43649">
    <property type="entry name" value="ARABINOSE-BINDING PROTEIN-RELATED"/>
    <property type="match status" value="1"/>
</dbReference>
<accession>A0A1S8LSB9</accession>
<dbReference type="SUPFAM" id="SSF53850">
    <property type="entry name" value="Periplasmic binding protein-like II"/>
    <property type="match status" value="1"/>
</dbReference>
<dbReference type="InterPro" id="IPR050490">
    <property type="entry name" value="Bact_solute-bd_prot1"/>
</dbReference>
<keyword evidence="2" id="KW-0813">Transport</keyword>
<evidence type="ECO:0000256" key="2">
    <source>
        <dbReference type="ARBA" id="ARBA00022448"/>
    </source>
</evidence>
<dbReference type="Proteomes" id="UP000190951">
    <property type="component" value="Chromosome"/>
</dbReference>
<gene>
    <name evidence="3" type="ORF">CROST_005180</name>
</gene>
<dbReference type="KEGG" id="crw:CROST_005180"/>
<dbReference type="EMBL" id="CP096983">
    <property type="protein sequence ID" value="URZ09819.1"/>
    <property type="molecule type" value="Genomic_DNA"/>
</dbReference>
<dbReference type="AlphaFoldDB" id="A0A1S8LSB9"/>
<reference evidence="3 4" key="1">
    <citation type="submission" date="2022-04" db="EMBL/GenBank/DDBJ databases">
        <title>Genome sequence of C. roseum typestrain.</title>
        <authorList>
            <person name="Poehlein A."/>
            <person name="Schoch T."/>
            <person name="Duerre P."/>
            <person name="Daniel R."/>
        </authorList>
    </citation>
    <scope>NUCLEOTIDE SEQUENCE [LARGE SCALE GENOMIC DNA]</scope>
    <source>
        <strain evidence="3 4">DSM 7320</strain>
    </source>
</reference>
<evidence type="ECO:0000313" key="4">
    <source>
        <dbReference type="Proteomes" id="UP000190951"/>
    </source>
</evidence>
<evidence type="ECO:0000256" key="1">
    <source>
        <dbReference type="ARBA" id="ARBA00008520"/>
    </source>
</evidence>
<organism evidence="3 4">
    <name type="scientific">Clostridium felsineum</name>
    <dbReference type="NCBI Taxonomy" id="36839"/>
    <lineage>
        <taxon>Bacteria</taxon>
        <taxon>Bacillati</taxon>
        <taxon>Bacillota</taxon>
        <taxon>Clostridia</taxon>
        <taxon>Eubacteriales</taxon>
        <taxon>Clostridiaceae</taxon>
        <taxon>Clostridium</taxon>
    </lineage>
</organism>
<dbReference type="PANTHER" id="PTHR43649:SF29">
    <property type="entry name" value="OSMOPROTECTIVE COMPOUNDS-BINDING PROTEIN GGTB"/>
    <property type="match status" value="1"/>
</dbReference>
<dbReference type="STRING" id="84029.CROST_32330"/>
<dbReference type="PROSITE" id="PS51257">
    <property type="entry name" value="PROKAR_LIPOPROTEIN"/>
    <property type="match status" value="1"/>
</dbReference>
<proteinExistence type="inferred from homology"/>
<sequence length="413" mass="46565">MKNTKKLISLLGIAFITASVFTGCSSSTSGSSNDNITLTWETHRTDMANTKLKDLADKYHKENPNIKISIESVKDGDNVMKTRAAAGELPDLSDIPADMKRIDLPLYYAPIDDLGFTKSNIFGYDIGAIDGKLYGLNSSVNYCGIIYNKKSFKEAGIETVPKTMDEFYADCKKLKDKGMIPFASNYKDKWPLNVYSQDMVLEVEQTANANFKNDLKNKKLFGDKDGMLYAYDFLRGMNEKGFLEPDLMSTNWDSMKKDQATGKTAMTFLGSWYPTQVVENGADKNDIGMFPFPGTKKLLVSPDYMFGISKNSKHIKETKDFLKWLYKDDKFENAINIASPRKGVKYTDPALTELMSYNTPTIEAVVTTTEVDKLFKRSQIDFQASIQEYVTAKDPQSVIDKYNKMWDSAKESN</sequence>
<name>A0A1S8LSB9_9CLOT</name>
<dbReference type="InterPro" id="IPR006059">
    <property type="entry name" value="SBP"/>
</dbReference>